<dbReference type="EMBL" id="JAGGJU010000016">
    <property type="protein sequence ID" value="MBP1853247.1"/>
    <property type="molecule type" value="Genomic_DNA"/>
</dbReference>
<dbReference type="SMART" id="SM00267">
    <property type="entry name" value="GGDEF"/>
    <property type="match status" value="1"/>
</dbReference>
<dbReference type="PANTHER" id="PTHR44757:SF10">
    <property type="entry name" value="MEMBRANE PROTEIN"/>
    <property type="match status" value="1"/>
</dbReference>
<dbReference type="InterPro" id="IPR001610">
    <property type="entry name" value="PAC"/>
</dbReference>
<dbReference type="NCBIfam" id="TIGR00254">
    <property type="entry name" value="GGDEF"/>
    <property type="match status" value="1"/>
</dbReference>
<dbReference type="Pfam" id="PF00990">
    <property type="entry name" value="GGDEF"/>
    <property type="match status" value="1"/>
</dbReference>
<feature type="compositionally biased region" description="Acidic residues" evidence="1">
    <location>
        <begin position="1058"/>
        <end position="1067"/>
    </location>
</feature>
<evidence type="ECO:0000313" key="6">
    <source>
        <dbReference type="EMBL" id="MBP1853247.1"/>
    </source>
</evidence>
<evidence type="ECO:0000256" key="1">
    <source>
        <dbReference type="SAM" id="MobiDB-lite"/>
    </source>
</evidence>
<feature type="domain" description="EAL" evidence="4">
    <location>
        <begin position="795"/>
        <end position="1044"/>
    </location>
</feature>
<dbReference type="SUPFAM" id="SSF141868">
    <property type="entry name" value="EAL domain-like"/>
    <property type="match status" value="1"/>
</dbReference>
<dbReference type="CDD" id="cd01948">
    <property type="entry name" value="EAL"/>
    <property type="match status" value="1"/>
</dbReference>
<dbReference type="PROSITE" id="PS50113">
    <property type="entry name" value="PAC"/>
    <property type="match status" value="5"/>
</dbReference>
<organism evidence="6 7">
    <name type="scientific">Rhizobium halophytocola</name>
    <dbReference type="NCBI Taxonomy" id="735519"/>
    <lineage>
        <taxon>Bacteria</taxon>
        <taxon>Pseudomonadati</taxon>
        <taxon>Pseudomonadota</taxon>
        <taxon>Alphaproteobacteria</taxon>
        <taxon>Hyphomicrobiales</taxon>
        <taxon>Rhizobiaceae</taxon>
        <taxon>Rhizobium/Agrobacterium group</taxon>
        <taxon>Rhizobium</taxon>
    </lineage>
</organism>
<reference evidence="6 7" key="1">
    <citation type="submission" date="2021-03" db="EMBL/GenBank/DDBJ databases">
        <title>Genomic Encyclopedia of Type Strains, Phase IV (KMG-IV): sequencing the most valuable type-strain genomes for metagenomic binning, comparative biology and taxonomic classification.</title>
        <authorList>
            <person name="Goeker M."/>
        </authorList>
    </citation>
    <scope>NUCLEOTIDE SEQUENCE [LARGE SCALE GENOMIC DNA]</scope>
    <source>
        <strain evidence="6 7">DSM 21600</strain>
    </source>
</reference>
<feature type="domain" description="PAC" evidence="3">
    <location>
        <begin position="570"/>
        <end position="622"/>
    </location>
</feature>
<feature type="domain" description="PAS" evidence="2">
    <location>
        <begin position="494"/>
        <end position="567"/>
    </location>
</feature>
<feature type="domain" description="PAC" evidence="3">
    <location>
        <begin position="81"/>
        <end position="134"/>
    </location>
</feature>
<keyword evidence="7" id="KW-1185">Reference proteome</keyword>
<comment type="caution">
    <text evidence="6">The sequence shown here is derived from an EMBL/GenBank/DDBJ whole genome shotgun (WGS) entry which is preliminary data.</text>
</comment>
<dbReference type="Gene3D" id="3.30.70.270">
    <property type="match status" value="1"/>
</dbReference>
<evidence type="ECO:0000259" key="5">
    <source>
        <dbReference type="PROSITE" id="PS50887"/>
    </source>
</evidence>
<evidence type="ECO:0000259" key="2">
    <source>
        <dbReference type="PROSITE" id="PS50112"/>
    </source>
</evidence>
<dbReference type="SMART" id="SM00052">
    <property type="entry name" value="EAL"/>
    <property type="match status" value="1"/>
</dbReference>
<dbReference type="InterPro" id="IPR035919">
    <property type="entry name" value="EAL_sf"/>
</dbReference>
<evidence type="ECO:0000313" key="7">
    <source>
        <dbReference type="Proteomes" id="UP000759443"/>
    </source>
</evidence>
<dbReference type="PANTHER" id="PTHR44757">
    <property type="entry name" value="DIGUANYLATE CYCLASE DGCP"/>
    <property type="match status" value="1"/>
</dbReference>
<dbReference type="PROSITE" id="PS50883">
    <property type="entry name" value="EAL"/>
    <property type="match status" value="1"/>
</dbReference>
<name>A0ABS4E5Q1_9HYPH</name>
<dbReference type="InterPro" id="IPR052155">
    <property type="entry name" value="Biofilm_reg_signaling"/>
</dbReference>
<dbReference type="InterPro" id="IPR001633">
    <property type="entry name" value="EAL_dom"/>
</dbReference>
<protein>
    <submittedName>
        <fullName evidence="6">Diguanylate cyclase (GGDEF)-like protein/PAS domain S-box-containing protein</fullName>
    </submittedName>
</protein>
<dbReference type="PROSITE" id="PS50112">
    <property type="entry name" value="PAS"/>
    <property type="match status" value="2"/>
</dbReference>
<dbReference type="InterPro" id="IPR000014">
    <property type="entry name" value="PAS"/>
</dbReference>
<accession>A0ABS4E5Q1</accession>
<dbReference type="Pfam" id="PF08448">
    <property type="entry name" value="PAS_4"/>
    <property type="match status" value="1"/>
</dbReference>
<dbReference type="Pfam" id="PF08447">
    <property type="entry name" value="PAS_3"/>
    <property type="match status" value="4"/>
</dbReference>
<feature type="domain" description="PAC" evidence="3">
    <location>
        <begin position="204"/>
        <end position="256"/>
    </location>
</feature>
<dbReference type="Pfam" id="PF00563">
    <property type="entry name" value="EAL"/>
    <property type="match status" value="1"/>
</dbReference>
<dbReference type="SMART" id="SM00091">
    <property type="entry name" value="PAS"/>
    <property type="match status" value="4"/>
</dbReference>
<dbReference type="InterPro" id="IPR043128">
    <property type="entry name" value="Rev_trsase/Diguanyl_cyclase"/>
</dbReference>
<dbReference type="InterPro" id="IPR029787">
    <property type="entry name" value="Nucleotide_cyclase"/>
</dbReference>
<feature type="domain" description="PAS" evidence="2">
    <location>
        <begin position="24"/>
        <end position="65"/>
    </location>
</feature>
<feature type="region of interest" description="Disordered" evidence="1">
    <location>
        <begin position="1054"/>
        <end position="1112"/>
    </location>
</feature>
<evidence type="ECO:0000259" key="4">
    <source>
        <dbReference type="PROSITE" id="PS50883"/>
    </source>
</evidence>
<dbReference type="Gene3D" id="3.30.450.20">
    <property type="entry name" value="PAS domain"/>
    <property type="match status" value="5"/>
</dbReference>
<dbReference type="InterPro" id="IPR013656">
    <property type="entry name" value="PAS_4"/>
</dbReference>
<feature type="domain" description="PAC" evidence="3">
    <location>
        <begin position="448"/>
        <end position="500"/>
    </location>
</feature>
<proteinExistence type="predicted"/>
<dbReference type="Proteomes" id="UP000759443">
    <property type="component" value="Unassembled WGS sequence"/>
</dbReference>
<dbReference type="PROSITE" id="PS50887">
    <property type="entry name" value="GGDEF"/>
    <property type="match status" value="1"/>
</dbReference>
<sequence>MSEIFVEAPALPSELRALNQIFGILRYDPDGRIIGANPLFTRLIGYELDSLIGQDTSMFISSTYHRNQRGALWAAVLAGEAQTDLVLWVARNGRELWLRSRYVPITTEDGTISEVVQIVSDATHEQLREADEQGQIAAINKSQAVIHFALDGTILDANQQFLDAMGYPLDEIAGRHHAIFVDEAYRLSPDYAAFWQALANGEHKSGEYRRIRRDGSDVWLQAVYSPIFDHAGRPFKVVKYATDVTAEKLRQADYEWQISAIHKSNCVVTFDMYGTIIDANDKFLEASGYGIDEIRGCHHKMFVDPAHAHGAQYAQFWQDLAAGRHRSGLYKRYGKDGREIWLRATYNPIFDINGKPVKVVKFAAIVTTERQLQAEYQGQIAAIHNAHCVISFDLDGTVIDANENFLAATGYRFGEVRGRHHRMFVDDAYGLSAEYQQFWADLAAGKHKAGEYRRLAKDGSEIWLQATYNPIFDLNGRPFKIVKYASDITADKLAQAHYRGQIDAIHKSQAVVTFNLDGTITEANQNFLDMVGYQLAELQGKHHAMLVERDVAASQDYHDFWQALRDGRHHSGMYKRIGKDGREVWLQASYSPILDLNGRPVQVIKYASDVSANVELAQAFDDAKRQAHHDAATSLPNRVKLSSFMDGALAGPGASLTVFYVDLDRFKPINDTFGHHVGDRVLGEIADRLRRTLRDDQMVARVGGDEFVIAAPAMPAEAIDRFCKRLFDSISLPIRHESGDITVSMSMGIAISPADGTTPDELLRSADAALYRSKESGRGQYHFYATEMNDRIMAQRKMTEDLRHGLAAGDFYLEYQPRFDTRMRRIRSLEALVRWAHPESGRVSPAEFIPLAEQNGLIVPLGDWILRTACQAATAWDGIGVSVNVSPVQFRDGNLVDKVREALQSSGLPGHLLELEITEGVLLEDAERAIQVLAELKTLGIKLAMDDFGTGYSSLSYLRNFPFDVIKIDRSFIMDLDTRENARAIVQAILGLGKALGLSVTAEGVETNEQLAVLTMDQCTEVQGFLLARPLKLDKVMELLAELADIGVIAGEPAGEANADEDGDGDADPNTAADAQATILSFADKLRDAEDGGEPEDAALKASNARGELAAE</sequence>
<dbReference type="InterPro" id="IPR013655">
    <property type="entry name" value="PAS_fold_3"/>
</dbReference>
<dbReference type="CDD" id="cd01949">
    <property type="entry name" value="GGDEF"/>
    <property type="match status" value="1"/>
</dbReference>
<dbReference type="SUPFAM" id="SSF55073">
    <property type="entry name" value="Nucleotide cyclase"/>
    <property type="match status" value="1"/>
</dbReference>
<dbReference type="Gene3D" id="3.20.20.450">
    <property type="entry name" value="EAL domain"/>
    <property type="match status" value="1"/>
</dbReference>
<dbReference type="SUPFAM" id="SSF55785">
    <property type="entry name" value="PYP-like sensor domain (PAS domain)"/>
    <property type="match status" value="5"/>
</dbReference>
<dbReference type="InterPro" id="IPR000700">
    <property type="entry name" value="PAS-assoc_C"/>
</dbReference>
<dbReference type="InterPro" id="IPR035965">
    <property type="entry name" value="PAS-like_dom_sf"/>
</dbReference>
<dbReference type="RefSeq" id="WP_209948883.1">
    <property type="nucleotide sequence ID" value="NZ_JAGGJU010000016.1"/>
</dbReference>
<dbReference type="InterPro" id="IPR000160">
    <property type="entry name" value="GGDEF_dom"/>
</dbReference>
<feature type="domain" description="GGDEF" evidence="5">
    <location>
        <begin position="654"/>
        <end position="786"/>
    </location>
</feature>
<feature type="domain" description="PAC" evidence="3">
    <location>
        <begin position="326"/>
        <end position="378"/>
    </location>
</feature>
<gene>
    <name evidence="6" type="ORF">J2Z17_004708</name>
</gene>
<dbReference type="CDD" id="cd00130">
    <property type="entry name" value="PAS"/>
    <property type="match status" value="5"/>
</dbReference>
<dbReference type="NCBIfam" id="TIGR00229">
    <property type="entry name" value="sensory_box"/>
    <property type="match status" value="5"/>
</dbReference>
<evidence type="ECO:0000259" key="3">
    <source>
        <dbReference type="PROSITE" id="PS50113"/>
    </source>
</evidence>
<dbReference type="SMART" id="SM00086">
    <property type="entry name" value="PAC"/>
    <property type="match status" value="5"/>
</dbReference>